<dbReference type="InterPro" id="IPR016181">
    <property type="entry name" value="Acyl_CoA_acyltransferase"/>
</dbReference>
<sequence length="262" mass="28064">MMQLPPHHLPAVPRWFVPGSPGPASLPEHVTTTGVGHWWADRALDPRAVAVSCAGHVLLRGDPGSVAPDLLAPFARSHVEAPARFLPVLGAAFDRLVPAERMVYVHREPVPPPRPPRGVTVRRLTASDAPALAALSPDSSWIHDSWGGPEGLAASGHAWAAVDRGGRVAAVACSYFTGQTYEDVAVLTAPERRRERLALACVTALCADVAARGRTASWSCSRDNRPSRLLAWTAGFRLHREYVQYVTGKALAPPRTSTDVPA</sequence>
<dbReference type="InterPro" id="IPR000182">
    <property type="entry name" value="GNAT_dom"/>
</dbReference>
<dbReference type="Pfam" id="PF12746">
    <property type="entry name" value="GNAT_acetyltran"/>
    <property type="match status" value="1"/>
</dbReference>
<accession>A0A5P2B4B7</accession>
<gene>
    <name evidence="2" type="ORF">DEJ47_01675</name>
</gene>
<keyword evidence="3" id="KW-1185">Reference proteome</keyword>
<dbReference type="SUPFAM" id="SSF55729">
    <property type="entry name" value="Acyl-CoA N-acyltransferases (Nat)"/>
    <property type="match status" value="1"/>
</dbReference>
<dbReference type="PROSITE" id="PS51186">
    <property type="entry name" value="GNAT"/>
    <property type="match status" value="1"/>
</dbReference>
<dbReference type="InterPro" id="IPR027365">
    <property type="entry name" value="GNAT_acetyltra_YdfB-like"/>
</dbReference>
<keyword evidence="2" id="KW-0808">Transferase</keyword>
<evidence type="ECO:0000313" key="3">
    <source>
        <dbReference type="Proteomes" id="UP000323046"/>
    </source>
</evidence>
<dbReference type="AlphaFoldDB" id="A0A5P2B4B7"/>
<dbReference type="GO" id="GO:0016747">
    <property type="term" value="F:acyltransferase activity, transferring groups other than amino-acyl groups"/>
    <property type="evidence" value="ECO:0007669"/>
    <property type="project" value="InterPro"/>
</dbReference>
<feature type="domain" description="N-acetyltransferase" evidence="1">
    <location>
        <begin position="119"/>
        <end position="252"/>
    </location>
</feature>
<dbReference type="EMBL" id="CP029193">
    <property type="protein sequence ID" value="QES25335.1"/>
    <property type="molecule type" value="Genomic_DNA"/>
</dbReference>
<dbReference type="OrthoDB" id="3570754at2"/>
<evidence type="ECO:0000259" key="1">
    <source>
        <dbReference type="PROSITE" id="PS51186"/>
    </source>
</evidence>
<reference evidence="2 3" key="1">
    <citation type="submission" date="2018-05" db="EMBL/GenBank/DDBJ databases">
        <title>Streptomyces venezuelae.</title>
        <authorList>
            <person name="Kim W."/>
            <person name="Lee N."/>
            <person name="Cho B.-K."/>
        </authorList>
    </citation>
    <scope>NUCLEOTIDE SEQUENCE [LARGE SCALE GENOMIC DNA]</scope>
    <source>
        <strain evidence="2 3">ATCC 14583</strain>
    </source>
</reference>
<dbReference type="Proteomes" id="UP000323046">
    <property type="component" value="Chromosome"/>
</dbReference>
<protein>
    <submittedName>
        <fullName evidence="2">GNAT family N-acetyltransferase</fullName>
    </submittedName>
</protein>
<dbReference type="Gene3D" id="3.40.630.30">
    <property type="match status" value="1"/>
</dbReference>
<evidence type="ECO:0000313" key="2">
    <source>
        <dbReference type="EMBL" id="QES25335.1"/>
    </source>
</evidence>
<proteinExistence type="predicted"/>
<dbReference type="RefSeq" id="WP_150164193.1">
    <property type="nucleotide sequence ID" value="NZ_CP029193.1"/>
</dbReference>
<name>A0A5P2B4B7_STRVZ</name>
<organism evidence="2 3">
    <name type="scientific">Streptomyces venezuelae</name>
    <dbReference type="NCBI Taxonomy" id="54571"/>
    <lineage>
        <taxon>Bacteria</taxon>
        <taxon>Bacillati</taxon>
        <taxon>Actinomycetota</taxon>
        <taxon>Actinomycetes</taxon>
        <taxon>Kitasatosporales</taxon>
        <taxon>Streptomycetaceae</taxon>
        <taxon>Streptomyces</taxon>
    </lineage>
</organism>